<dbReference type="InterPro" id="IPR016181">
    <property type="entry name" value="Acyl_CoA_acyltransferase"/>
</dbReference>
<dbReference type="InterPro" id="IPR000182">
    <property type="entry name" value="GNAT_dom"/>
</dbReference>
<protein>
    <submittedName>
        <fullName evidence="4">GNAT family N-acetyltransferase</fullName>
    </submittedName>
</protein>
<dbReference type="Gene3D" id="3.40.630.30">
    <property type="match status" value="1"/>
</dbReference>
<dbReference type="EMBL" id="CP138335">
    <property type="protein sequence ID" value="XBW07476.1"/>
    <property type="molecule type" value="Genomic_DNA"/>
</dbReference>
<dbReference type="AlphaFoldDB" id="A0AAU7V5B5"/>
<sequence length="167" mass="18376">MARITLQADLQRLEAPRRPGELELATLTMYDVPAMASLKLVAYDEPLTFESLLESSDEMRMAFEGAFGTPRDDSFIGAWLGGQLVGAVMAVLDPPWDDAPRGPFVTELMVDPEYRRQGVATALVGELAARAAEWGYDSLTLRLDLRQSPGAYGLYQDLGFSVITEED</sequence>
<evidence type="ECO:0000259" key="3">
    <source>
        <dbReference type="PROSITE" id="PS51186"/>
    </source>
</evidence>
<accession>A0AAU7V5B5</accession>
<evidence type="ECO:0000256" key="2">
    <source>
        <dbReference type="ARBA" id="ARBA00023315"/>
    </source>
</evidence>
<dbReference type="CDD" id="cd04301">
    <property type="entry name" value="NAT_SF"/>
    <property type="match status" value="1"/>
</dbReference>
<reference evidence="4" key="1">
    <citation type="submission" date="2023-11" db="EMBL/GenBank/DDBJ databases">
        <title>Scrofimicrobium hongkongense sp. nov., isolated from a patient with peritonitis.</title>
        <authorList>
            <person name="Lao H.Y."/>
            <person name="Wong A.Y.P."/>
            <person name="Ng T.L."/>
            <person name="Wong R.Y.L."/>
            <person name="Yau M.C.Y."/>
            <person name="Lam J.Y.W."/>
            <person name="Siu G.K.H."/>
        </authorList>
    </citation>
    <scope>NUCLEOTIDE SEQUENCE</scope>
    <source>
        <strain evidence="4">R131</strain>
    </source>
</reference>
<dbReference type="PROSITE" id="PS51186">
    <property type="entry name" value="GNAT"/>
    <property type="match status" value="1"/>
</dbReference>
<evidence type="ECO:0000256" key="1">
    <source>
        <dbReference type="ARBA" id="ARBA00022679"/>
    </source>
</evidence>
<keyword evidence="2" id="KW-0012">Acyltransferase</keyword>
<proteinExistence type="predicted"/>
<keyword evidence="1" id="KW-0808">Transferase</keyword>
<evidence type="ECO:0000313" key="4">
    <source>
        <dbReference type="EMBL" id="XBW07476.1"/>
    </source>
</evidence>
<organism evidence="4">
    <name type="scientific">Scrofimicrobium appendicitidis</name>
    <dbReference type="NCBI Taxonomy" id="3079930"/>
    <lineage>
        <taxon>Bacteria</taxon>
        <taxon>Bacillati</taxon>
        <taxon>Actinomycetota</taxon>
        <taxon>Actinomycetes</taxon>
        <taxon>Actinomycetales</taxon>
        <taxon>Actinomycetaceae</taxon>
        <taxon>Scrofimicrobium</taxon>
    </lineage>
</organism>
<dbReference type="KEGG" id="sapp:SAC06_07460"/>
<dbReference type="Pfam" id="PF00583">
    <property type="entry name" value="Acetyltransf_1"/>
    <property type="match status" value="1"/>
</dbReference>
<gene>
    <name evidence="4" type="ORF">SAC06_07460</name>
</gene>
<dbReference type="SUPFAM" id="SSF55729">
    <property type="entry name" value="Acyl-CoA N-acyltransferases (Nat)"/>
    <property type="match status" value="1"/>
</dbReference>
<dbReference type="GO" id="GO:0016747">
    <property type="term" value="F:acyltransferase activity, transferring groups other than amino-acyl groups"/>
    <property type="evidence" value="ECO:0007669"/>
    <property type="project" value="InterPro"/>
</dbReference>
<dbReference type="PANTHER" id="PTHR43877">
    <property type="entry name" value="AMINOALKYLPHOSPHONATE N-ACETYLTRANSFERASE-RELATED-RELATED"/>
    <property type="match status" value="1"/>
</dbReference>
<dbReference type="RefSeq" id="WP_350257682.1">
    <property type="nucleotide sequence ID" value="NZ_CP138335.1"/>
</dbReference>
<dbReference type="InterPro" id="IPR050832">
    <property type="entry name" value="Bact_Acetyltransf"/>
</dbReference>
<name>A0AAU7V5B5_9ACTO</name>
<feature type="domain" description="N-acetyltransferase" evidence="3">
    <location>
        <begin position="22"/>
        <end position="167"/>
    </location>
</feature>